<keyword evidence="2 5" id="KW-0812">Transmembrane</keyword>
<sequence>MPALNGNYIDLIIVIVLALYIANGVQRGFWALAGDLVSFIGSLFIAFRTYGLVAKFLIANFTLPSSFAKVIGFVVVIIVAQLVIDTVVSKILKHLPEKLWNNWVNKVASVVPALIDGAIVSAIILTFIISAPISGEVKSDITNSKIGGLLVDKTTFVERQLVDVFGGAINDTLTFLTVRPESDEKIDLNFKPKTLTVDQESEAKMLELVNQERVRIGVSPLVADKLLTEVARTHSKDMWERSYFAHINPDGKDPFQRMKEGGVRFGTAGENLALAPTLELAHQGLMNSPGHKRNILDPSFRRVGVGIIDGGIYGKMVTQDFAD</sequence>
<dbReference type="Gene3D" id="3.40.33.10">
    <property type="entry name" value="CAP"/>
    <property type="match status" value="1"/>
</dbReference>
<evidence type="ECO:0000313" key="7">
    <source>
        <dbReference type="EMBL" id="OGY12461.1"/>
    </source>
</evidence>
<dbReference type="PANTHER" id="PTHR31157:SF1">
    <property type="entry name" value="SCP DOMAIN-CONTAINING PROTEIN"/>
    <property type="match status" value="1"/>
</dbReference>
<organism evidence="7 8">
    <name type="scientific">Candidatus Blackburnbacteria bacterium RIFCSPLOWO2_01_FULL_40_20</name>
    <dbReference type="NCBI Taxonomy" id="1797519"/>
    <lineage>
        <taxon>Bacteria</taxon>
        <taxon>Candidatus Blackburniibacteriota</taxon>
    </lineage>
</organism>
<name>A0A1G1VB10_9BACT</name>
<keyword evidence="4 5" id="KW-0472">Membrane</keyword>
<proteinExistence type="predicted"/>
<evidence type="ECO:0000256" key="3">
    <source>
        <dbReference type="ARBA" id="ARBA00022989"/>
    </source>
</evidence>
<evidence type="ECO:0000256" key="1">
    <source>
        <dbReference type="ARBA" id="ARBA00004141"/>
    </source>
</evidence>
<comment type="caution">
    <text evidence="7">The sequence shown here is derived from an EMBL/GenBank/DDBJ whole genome shotgun (WGS) entry which is preliminary data.</text>
</comment>
<dbReference type="Proteomes" id="UP000178659">
    <property type="component" value="Unassembled WGS sequence"/>
</dbReference>
<feature type="domain" description="SCP" evidence="6">
    <location>
        <begin position="206"/>
        <end position="321"/>
    </location>
</feature>
<dbReference type="PANTHER" id="PTHR31157">
    <property type="entry name" value="SCP DOMAIN-CONTAINING PROTEIN"/>
    <property type="match status" value="1"/>
</dbReference>
<gene>
    <name evidence="7" type="ORF">A3A77_00595</name>
</gene>
<evidence type="ECO:0000256" key="4">
    <source>
        <dbReference type="ARBA" id="ARBA00023136"/>
    </source>
</evidence>
<dbReference type="InterPro" id="IPR035940">
    <property type="entry name" value="CAP_sf"/>
</dbReference>
<evidence type="ECO:0000259" key="6">
    <source>
        <dbReference type="Pfam" id="PF00188"/>
    </source>
</evidence>
<feature type="transmembrane region" description="Helical" evidence="5">
    <location>
        <begin position="67"/>
        <end position="88"/>
    </location>
</feature>
<feature type="transmembrane region" description="Helical" evidence="5">
    <location>
        <begin position="6"/>
        <end position="22"/>
    </location>
</feature>
<dbReference type="Pfam" id="PF02674">
    <property type="entry name" value="Colicin_V"/>
    <property type="match status" value="1"/>
</dbReference>
<dbReference type="EMBL" id="MHCC01000027">
    <property type="protein sequence ID" value="OGY12461.1"/>
    <property type="molecule type" value="Genomic_DNA"/>
</dbReference>
<keyword evidence="3 5" id="KW-1133">Transmembrane helix</keyword>
<dbReference type="SUPFAM" id="SSF55797">
    <property type="entry name" value="PR-1-like"/>
    <property type="match status" value="1"/>
</dbReference>
<dbReference type="GO" id="GO:0016020">
    <property type="term" value="C:membrane"/>
    <property type="evidence" value="ECO:0007669"/>
    <property type="project" value="UniProtKB-SubCell"/>
</dbReference>
<feature type="transmembrane region" description="Helical" evidence="5">
    <location>
        <begin position="109"/>
        <end position="129"/>
    </location>
</feature>
<protein>
    <recommendedName>
        <fullName evidence="6">SCP domain-containing protein</fullName>
    </recommendedName>
</protein>
<accession>A0A1G1VB10</accession>
<evidence type="ECO:0000256" key="5">
    <source>
        <dbReference type="SAM" id="Phobius"/>
    </source>
</evidence>
<dbReference type="Pfam" id="PF00188">
    <property type="entry name" value="CAP"/>
    <property type="match status" value="1"/>
</dbReference>
<comment type="subcellular location">
    <subcellularLocation>
        <location evidence="1">Membrane</location>
        <topology evidence="1">Multi-pass membrane protein</topology>
    </subcellularLocation>
</comment>
<dbReference type="AlphaFoldDB" id="A0A1G1VB10"/>
<dbReference type="InterPro" id="IPR014044">
    <property type="entry name" value="CAP_dom"/>
</dbReference>
<dbReference type="GO" id="GO:0009403">
    <property type="term" value="P:toxin biosynthetic process"/>
    <property type="evidence" value="ECO:0007669"/>
    <property type="project" value="InterPro"/>
</dbReference>
<reference evidence="7 8" key="1">
    <citation type="journal article" date="2016" name="Nat. Commun.">
        <title>Thousands of microbial genomes shed light on interconnected biogeochemical processes in an aquifer system.</title>
        <authorList>
            <person name="Anantharaman K."/>
            <person name="Brown C.T."/>
            <person name="Hug L.A."/>
            <person name="Sharon I."/>
            <person name="Castelle C.J."/>
            <person name="Probst A.J."/>
            <person name="Thomas B.C."/>
            <person name="Singh A."/>
            <person name="Wilkins M.J."/>
            <person name="Karaoz U."/>
            <person name="Brodie E.L."/>
            <person name="Williams K.H."/>
            <person name="Hubbard S.S."/>
            <person name="Banfield J.F."/>
        </authorList>
    </citation>
    <scope>NUCLEOTIDE SEQUENCE [LARGE SCALE GENOMIC DNA]</scope>
</reference>
<evidence type="ECO:0000313" key="8">
    <source>
        <dbReference type="Proteomes" id="UP000178659"/>
    </source>
</evidence>
<dbReference type="InterPro" id="IPR003825">
    <property type="entry name" value="Colicin-V_CvpA"/>
</dbReference>
<dbReference type="CDD" id="cd05379">
    <property type="entry name" value="CAP_bacterial"/>
    <property type="match status" value="1"/>
</dbReference>
<feature type="transmembrane region" description="Helical" evidence="5">
    <location>
        <begin position="29"/>
        <end position="47"/>
    </location>
</feature>
<evidence type="ECO:0000256" key="2">
    <source>
        <dbReference type="ARBA" id="ARBA00022692"/>
    </source>
</evidence>